<sequence length="344" mass="38134">MNTYLELQQVAIAYQHNTIVQDFSLSLAQGQLGCLLGPSGCGKTTLLRAIAGFEPLTQGQIKLQDTVLSKPTYTQAPEQRQIGVVFQDYALFPHLSVAQNIAFGIRQQSKAQQQARVQALLDLVSLPAFAKRYPHELSGGQQQRIALARALAPNPRLLLLDEPFASQDISLRESLAQEVRAILKQTQTTALLVTHDQHEAFAMADKIAVMQAGRLQQWESAQVLYEQPSNRFVADFIGQGSLIKAEIVDETQIKTALGTVTHPQAIHFQRGDTAHLLIRPQQVHITPTGNYQAGVVSCVFRGENYLLTLQLPDTERIHAYAVQPVLQNNPVQFQLELHQGLLLK</sequence>
<evidence type="ECO:0000256" key="7">
    <source>
        <dbReference type="ARBA" id="ARBA00023065"/>
    </source>
</evidence>
<name>A0AA95H0S5_9GAMM</name>
<evidence type="ECO:0000256" key="8">
    <source>
        <dbReference type="ARBA" id="ARBA00023136"/>
    </source>
</evidence>
<evidence type="ECO:0000256" key="5">
    <source>
        <dbReference type="ARBA" id="ARBA00022840"/>
    </source>
</evidence>
<keyword evidence="5 10" id="KW-0067">ATP-binding</keyword>
<dbReference type="PROSITE" id="PS50893">
    <property type="entry name" value="ABC_TRANSPORTER_2"/>
    <property type="match status" value="1"/>
</dbReference>
<evidence type="ECO:0000256" key="2">
    <source>
        <dbReference type="ARBA" id="ARBA00022475"/>
    </source>
</evidence>
<dbReference type="GO" id="GO:0016887">
    <property type="term" value="F:ATP hydrolysis activity"/>
    <property type="evidence" value="ECO:0007669"/>
    <property type="project" value="InterPro"/>
</dbReference>
<dbReference type="Gene3D" id="3.40.50.300">
    <property type="entry name" value="P-loop containing nucleotide triphosphate hydrolases"/>
    <property type="match status" value="1"/>
</dbReference>
<keyword evidence="3" id="KW-0410">Iron transport</keyword>
<dbReference type="CDD" id="cd03259">
    <property type="entry name" value="ABC_Carb_Solutes_like"/>
    <property type="match status" value="1"/>
</dbReference>
<dbReference type="Gene3D" id="2.40.50.100">
    <property type="match status" value="1"/>
</dbReference>
<evidence type="ECO:0000256" key="3">
    <source>
        <dbReference type="ARBA" id="ARBA00022496"/>
    </source>
</evidence>
<dbReference type="GO" id="GO:0015697">
    <property type="term" value="P:quaternary ammonium group transport"/>
    <property type="evidence" value="ECO:0007669"/>
    <property type="project" value="UniProtKB-ARBA"/>
</dbReference>
<dbReference type="InterPro" id="IPR003593">
    <property type="entry name" value="AAA+_ATPase"/>
</dbReference>
<dbReference type="SMART" id="SM00382">
    <property type="entry name" value="AAA"/>
    <property type="match status" value="1"/>
</dbReference>
<dbReference type="PROSITE" id="PS00211">
    <property type="entry name" value="ABC_TRANSPORTER_1"/>
    <property type="match status" value="1"/>
</dbReference>
<dbReference type="GO" id="GO:0016020">
    <property type="term" value="C:membrane"/>
    <property type="evidence" value="ECO:0007669"/>
    <property type="project" value="InterPro"/>
</dbReference>
<proteinExistence type="predicted"/>
<accession>A0AA95H0S5</accession>
<dbReference type="InterPro" id="IPR003439">
    <property type="entry name" value="ABC_transporter-like_ATP-bd"/>
</dbReference>
<reference evidence="10" key="2">
    <citation type="submission" date="2023-04" db="EMBL/GenBank/DDBJ databases">
        <authorList>
            <person name="Beletskiy A.V."/>
            <person name="Mardanov A.V."/>
            <person name="Ravin N.V."/>
        </authorList>
    </citation>
    <scope>NUCLEOTIDE SEQUENCE</scope>
    <source>
        <strain evidence="10">GKL-01</strain>
    </source>
</reference>
<evidence type="ECO:0000256" key="6">
    <source>
        <dbReference type="ARBA" id="ARBA00023004"/>
    </source>
</evidence>
<evidence type="ECO:0000256" key="1">
    <source>
        <dbReference type="ARBA" id="ARBA00022448"/>
    </source>
</evidence>
<dbReference type="PANTHER" id="PTHR42781">
    <property type="entry name" value="SPERMIDINE/PUTRESCINE IMPORT ATP-BINDING PROTEIN POTA"/>
    <property type="match status" value="1"/>
</dbReference>
<keyword evidence="6" id="KW-0408">Iron</keyword>
<dbReference type="Proteomes" id="UP001300672">
    <property type="component" value="Chromosome"/>
</dbReference>
<keyword evidence="1" id="KW-0813">Transport</keyword>
<evidence type="ECO:0000313" key="10">
    <source>
        <dbReference type="EMBL" id="WGZ89437.1"/>
    </source>
</evidence>
<dbReference type="InterPro" id="IPR017871">
    <property type="entry name" value="ABC_transporter-like_CS"/>
</dbReference>
<dbReference type="InterPro" id="IPR027417">
    <property type="entry name" value="P-loop_NTPase"/>
</dbReference>
<dbReference type="PANTHER" id="PTHR42781:SF4">
    <property type="entry name" value="SPERMIDINE_PUTRESCINE IMPORT ATP-BINDING PROTEIN POTA"/>
    <property type="match status" value="1"/>
</dbReference>
<evidence type="ECO:0000256" key="4">
    <source>
        <dbReference type="ARBA" id="ARBA00022741"/>
    </source>
</evidence>
<dbReference type="InterPro" id="IPR050093">
    <property type="entry name" value="ABC_SmlMolc_Importer"/>
</dbReference>
<reference evidence="10" key="1">
    <citation type="journal article" date="2023" name="Int. J. Mol. Sci.">
        <title>Metagenomics Revealed a New Genus 'Candidatus Thiocaldithrix dubininis' gen. nov., sp. nov. and a New Species 'Candidatus Thiothrix putei' sp. nov. in the Family Thiotrichaceae, Some Members of Which Have Traits of Both Na+- and H+-Motive Energetics.</title>
        <authorList>
            <person name="Ravin N.V."/>
            <person name="Muntyan M.S."/>
            <person name="Smolyakov D.D."/>
            <person name="Rudenko T.S."/>
            <person name="Beletsky A.V."/>
            <person name="Mardanov A.V."/>
            <person name="Grabovich M.Y."/>
        </authorList>
    </citation>
    <scope>NUCLEOTIDE SEQUENCE</scope>
    <source>
        <strain evidence="10">GKL-01</strain>
    </source>
</reference>
<protein>
    <submittedName>
        <fullName evidence="10">ABC transporter ATP-binding protein</fullName>
    </submittedName>
</protein>
<dbReference type="EMBL" id="CP124755">
    <property type="protein sequence ID" value="WGZ89437.1"/>
    <property type="molecule type" value="Genomic_DNA"/>
</dbReference>
<dbReference type="GO" id="GO:0015408">
    <property type="term" value="F:ABC-type ferric iron transporter activity"/>
    <property type="evidence" value="ECO:0007669"/>
    <property type="project" value="InterPro"/>
</dbReference>
<keyword evidence="7" id="KW-0406">Ion transport</keyword>
<evidence type="ECO:0000259" key="9">
    <source>
        <dbReference type="PROSITE" id="PS50893"/>
    </source>
</evidence>
<dbReference type="SUPFAM" id="SSF52540">
    <property type="entry name" value="P-loop containing nucleoside triphosphate hydrolases"/>
    <property type="match status" value="1"/>
</dbReference>
<keyword evidence="8" id="KW-0472">Membrane</keyword>
<dbReference type="Pfam" id="PF00005">
    <property type="entry name" value="ABC_tran"/>
    <property type="match status" value="1"/>
</dbReference>
<feature type="domain" description="ABC transporter" evidence="9">
    <location>
        <begin position="5"/>
        <end position="237"/>
    </location>
</feature>
<gene>
    <name evidence="10" type="ORF">QJT80_07915</name>
</gene>
<keyword evidence="2" id="KW-1003">Cell membrane</keyword>
<dbReference type="FunFam" id="3.40.50.300:FF:000425">
    <property type="entry name" value="Probable ABC transporter, ATP-binding subunit"/>
    <property type="match status" value="1"/>
</dbReference>
<dbReference type="AlphaFoldDB" id="A0AA95H0S5"/>
<dbReference type="InterPro" id="IPR008995">
    <property type="entry name" value="Mo/tungstate-bd_C_term_dom"/>
</dbReference>
<dbReference type="KEGG" id="tdu:QJT80_07915"/>
<dbReference type="SUPFAM" id="SSF50331">
    <property type="entry name" value="MOP-like"/>
    <property type="match status" value="1"/>
</dbReference>
<keyword evidence="4" id="KW-0547">Nucleotide-binding</keyword>
<organism evidence="10">
    <name type="scientific">Candidatus Thiocaldithrix dubininis</name>
    <dbReference type="NCBI Taxonomy" id="3080823"/>
    <lineage>
        <taxon>Bacteria</taxon>
        <taxon>Pseudomonadati</taxon>
        <taxon>Pseudomonadota</taxon>
        <taxon>Gammaproteobacteria</taxon>
        <taxon>Thiotrichales</taxon>
        <taxon>Thiotrichaceae</taxon>
        <taxon>Candidatus Thiocaldithrix</taxon>
    </lineage>
</organism>
<dbReference type="GO" id="GO:0005524">
    <property type="term" value="F:ATP binding"/>
    <property type="evidence" value="ECO:0007669"/>
    <property type="project" value="UniProtKB-KW"/>
</dbReference>
<dbReference type="InterPro" id="IPR015853">
    <property type="entry name" value="ABC_transpr_FbpC"/>
</dbReference>